<dbReference type="EMBL" id="NVUU01000112">
    <property type="protein sequence ID" value="PCI92310.1"/>
    <property type="molecule type" value="Genomic_DNA"/>
</dbReference>
<protein>
    <recommendedName>
        <fullName evidence="4">Phage holin family protein</fullName>
    </recommendedName>
</protein>
<accession>A0A2A4YCG7</accession>
<organism evidence="2 3">
    <name type="scientific">Aerophobetes bacterium</name>
    <dbReference type="NCBI Taxonomy" id="2030807"/>
    <lineage>
        <taxon>Bacteria</taxon>
        <taxon>Candidatus Aerophobota</taxon>
    </lineage>
</organism>
<proteinExistence type="predicted"/>
<name>A0A2A4YCG7_UNCAE</name>
<feature type="transmembrane region" description="Helical" evidence="1">
    <location>
        <begin position="92"/>
        <end position="114"/>
    </location>
</feature>
<gene>
    <name evidence="2" type="ORF">COB11_07720</name>
</gene>
<dbReference type="PANTHER" id="PTHR37309">
    <property type="entry name" value="SLR0284 PROTEIN"/>
    <property type="match status" value="1"/>
</dbReference>
<dbReference type="Pfam" id="PF04020">
    <property type="entry name" value="Phage_holin_4_2"/>
    <property type="match status" value="1"/>
</dbReference>
<feature type="transmembrane region" description="Helical" evidence="1">
    <location>
        <begin position="62"/>
        <end position="80"/>
    </location>
</feature>
<evidence type="ECO:0000256" key="1">
    <source>
        <dbReference type="SAM" id="Phobius"/>
    </source>
</evidence>
<feature type="transmembrane region" description="Helical" evidence="1">
    <location>
        <begin position="6"/>
        <end position="24"/>
    </location>
</feature>
<feature type="transmembrane region" description="Helical" evidence="1">
    <location>
        <begin position="36"/>
        <end position="56"/>
    </location>
</feature>
<comment type="caution">
    <text evidence="2">The sequence shown here is derived from an EMBL/GenBank/DDBJ whole genome shotgun (WGS) entry which is preliminary data.</text>
</comment>
<evidence type="ECO:0008006" key="4">
    <source>
        <dbReference type="Google" id="ProtNLM"/>
    </source>
</evidence>
<keyword evidence="1" id="KW-0472">Membrane</keyword>
<dbReference type="AlphaFoldDB" id="A0A2A4YCG7"/>
<keyword evidence="1" id="KW-1133">Transmembrane helix</keyword>
<evidence type="ECO:0000313" key="3">
    <source>
        <dbReference type="Proteomes" id="UP000217838"/>
    </source>
</evidence>
<evidence type="ECO:0000313" key="2">
    <source>
        <dbReference type="EMBL" id="PCI92310.1"/>
    </source>
</evidence>
<dbReference type="PANTHER" id="PTHR37309:SF1">
    <property type="entry name" value="SLR0284 PROTEIN"/>
    <property type="match status" value="1"/>
</dbReference>
<keyword evidence="1" id="KW-0812">Transmembrane</keyword>
<dbReference type="InterPro" id="IPR007165">
    <property type="entry name" value="Phage_holin_4_2"/>
</dbReference>
<sequence>MGILLFFIRFIITTVVVVVSAHYIPEIEIKDLTDAIFFGLTLGLINAFIRPIIMFLAIPINFVTLGLFSLVINGFTYWLASEISYGVYISSLWGAFWGGLVVWLTSIIVNLFTWKRTL</sequence>
<reference evidence="3" key="1">
    <citation type="submission" date="2017-08" db="EMBL/GenBank/DDBJ databases">
        <title>A dynamic microbial community with high functional redundancy inhabits the cold, oxic subseafloor aquifer.</title>
        <authorList>
            <person name="Tully B.J."/>
            <person name="Wheat C.G."/>
            <person name="Glazer B.T."/>
            <person name="Huber J.A."/>
        </authorList>
    </citation>
    <scope>NUCLEOTIDE SEQUENCE [LARGE SCALE GENOMIC DNA]</scope>
</reference>
<dbReference type="Proteomes" id="UP000217838">
    <property type="component" value="Unassembled WGS sequence"/>
</dbReference>